<accession>A0A7S1YPU5</accession>
<proteinExistence type="predicted"/>
<keyword evidence="2" id="KW-1133">Transmembrane helix</keyword>
<keyword evidence="2" id="KW-0472">Membrane</keyword>
<protein>
    <submittedName>
        <fullName evidence="3">Uncharacterized protein</fullName>
    </submittedName>
</protein>
<feature type="compositionally biased region" description="Polar residues" evidence="1">
    <location>
        <begin position="306"/>
        <end position="322"/>
    </location>
</feature>
<reference evidence="3" key="1">
    <citation type="submission" date="2021-01" db="EMBL/GenBank/DDBJ databases">
        <authorList>
            <person name="Corre E."/>
            <person name="Pelletier E."/>
            <person name="Niang G."/>
            <person name="Scheremetjew M."/>
            <person name="Finn R."/>
            <person name="Kale V."/>
            <person name="Holt S."/>
            <person name="Cochrane G."/>
            <person name="Meng A."/>
            <person name="Brown T."/>
            <person name="Cohen L."/>
        </authorList>
    </citation>
    <scope>NUCLEOTIDE SEQUENCE</scope>
    <source>
        <strain evidence="3">Pop2</strain>
    </source>
</reference>
<evidence type="ECO:0000256" key="1">
    <source>
        <dbReference type="SAM" id="MobiDB-lite"/>
    </source>
</evidence>
<feature type="transmembrane region" description="Helical" evidence="2">
    <location>
        <begin position="267"/>
        <end position="287"/>
    </location>
</feature>
<dbReference type="AlphaFoldDB" id="A0A7S1YPU5"/>
<evidence type="ECO:0000313" key="3">
    <source>
        <dbReference type="EMBL" id="CAD9315679.1"/>
    </source>
</evidence>
<organism evidence="3">
    <name type="scientific">Ditylum brightwellii</name>
    <dbReference type="NCBI Taxonomy" id="49249"/>
    <lineage>
        <taxon>Eukaryota</taxon>
        <taxon>Sar</taxon>
        <taxon>Stramenopiles</taxon>
        <taxon>Ochrophyta</taxon>
        <taxon>Bacillariophyta</taxon>
        <taxon>Mediophyceae</taxon>
        <taxon>Lithodesmiophycidae</taxon>
        <taxon>Lithodesmiales</taxon>
        <taxon>Lithodesmiaceae</taxon>
        <taxon>Ditylum</taxon>
    </lineage>
</organism>
<gene>
    <name evidence="3" type="ORF">DBRI1063_LOCUS2086</name>
</gene>
<name>A0A7S1YPU5_9STRA</name>
<feature type="region of interest" description="Disordered" evidence="1">
    <location>
        <begin position="293"/>
        <end position="343"/>
    </location>
</feature>
<feature type="transmembrane region" description="Helical" evidence="2">
    <location>
        <begin position="50"/>
        <end position="68"/>
    </location>
</feature>
<sequence>MLFQRKKKGGDLPTVSAHVGSGEDGSGYSVKMDSPIVKNFHRSSGYTRGSYLWVIGSIVMIVVGYRYIRYHYANVWLECKVDGCELHISPHGSYGADFKKVFIDRSQIVRADHVKVNMEGQVMRSTGNSPAYTKKKGKKFSNGPDENGWYHAYSILLNEYPTNSNFDDDSIIKGIDNLVGSEREAEVYRRRMAKKEKQPKLSHELKEFITDSPLTKTTQFIFMPRLFNLHQTTRRAASAVTKINSYVKKRKDNITIREQAHISWQGLVAVLLGVFSLLLSLILGQFWEPEVSNKKNKMGGPGARKTINQNQTYRRGNASTVKRSSRALPTGGDGLSYGQTKRY</sequence>
<keyword evidence="2" id="KW-0812">Transmembrane</keyword>
<dbReference type="EMBL" id="HBGN01003123">
    <property type="protein sequence ID" value="CAD9315679.1"/>
    <property type="molecule type" value="Transcribed_RNA"/>
</dbReference>
<evidence type="ECO:0000256" key="2">
    <source>
        <dbReference type="SAM" id="Phobius"/>
    </source>
</evidence>